<evidence type="ECO:0000313" key="3">
    <source>
        <dbReference type="Proteomes" id="UP001058974"/>
    </source>
</evidence>
<keyword evidence="3" id="KW-1185">Reference proteome</keyword>
<dbReference type="EMBL" id="JAMSHJ010000006">
    <property type="protein sequence ID" value="KAI5395347.1"/>
    <property type="molecule type" value="Genomic_DNA"/>
</dbReference>
<dbReference type="Proteomes" id="UP001058974">
    <property type="component" value="Chromosome 6"/>
</dbReference>
<evidence type="ECO:0000256" key="1">
    <source>
        <dbReference type="SAM" id="MobiDB-lite"/>
    </source>
</evidence>
<evidence type="ECO:0000313" key="2">
    <source>
        <dbReference type="EMBL" id="KAI5395347.1"/>
    </source>
</evidence>
<reference evidence="2 3" key="1">
    <citation type="journal article" date="2022" name="Nat. Genet.">
        <title>Improved pea reference genome and pan-genome highlight genomic features and evolutionary characteristics.</title>
        <authorList>
            <person name="Yang T."/>
            <person name="Liu R."/>
            <person name="Luo Y."/>
            <person name="Hu S."/>
            <person name="Wang D."/>
            <person name="Wang C."/>
            <person name="Pandey M.K."/>
            <person name="Ge S."/>
            <person name="Xu Q."/>
            <person name="Li N."/>
            <person name="Li G."/>
            <person name="Huang Y."/>
            <person name="Saxena R.K."/>
            <person name="Ji Y."/>
            <person name="Li M."/>
            <person name="Yan X."/>
            <person name="He Y."/>
            <person name="Liu Y."/>
            <person name="Wang X."/>
            <person name="Xiang C."/>
            <person name="Varshney R.K."/>
            <person name="Ding H."/>
            <person name="Gao S."/>
            <person name="Zong X."/>
        </authorList>
    </citation>
    <scope>NUCLEOTIDE SEQUENCE [LARGE SCALE GENOMIC DNA]</scope>
    <source>
        <strain evidence="2 3">cv. Zhongwan 6</strain>
    </source>
</reference>
<organism evidence="2 3">
    <name type="scientific">Pisum sativum</name>
    <name type="common">Garden pea</name>
    <name type="synonym">Lathyrus oleraceus</name>
    <dbReference type="NCBI Taxonomy" id="3888"/>
    <lineage>
        <taxon>Eukaryota</taxon>
        <taxon>Viridiplantae</taxon>
        <taxon>Streptophyta</taxon>
        <taxon>Embryophyta</taxon>
        <taxon>Tracheophyta</taxon>
        <taxon>Spermatophyta</taxon>
        <taxon>Magnoliopsida</taxon>
        <taxon>eudicotyledons</taxon>
        <taxon>Gunneridae</taxon>
        <taxon>Pentapetalae</taxon>
        <taxon>rosids</taxon>
        <taxon>fabids</taxon>
        <taxon>Fabales</taxon>
        <taxon>Fabaceae</taxon>
        <taxon>Papilionoideae</taxon>
        <taxon>50 kb inversion clade</taxon>
        <taxon>NPAAA clade</taxon>
        <taxon>Hologalegina</taxon>
        <taxon>IRL clade</taxon>
        <taxon>Fabeae</taxon>
        <taxon>Lathyrus</taxon>
    </lineage>
</organism>
<gene>
    <name evidence="2" type="ORF">KIW84_061802</name>
</gene>
<accession>A0A9D5A2T4</accession>
<sequence length="129" mass="14211">MADDTRSKAIDEGISHLTTNQTSLTNSQTLLASKIDDILGKLSSLDTSSHSPGNGSPSYTSPQNSNKPHWSALGWFQWMSRNGQLTSWAALLHICDLDYNDLSMKFLKNGKMIELRGERDGGLQLITTQ</sequence>
<protein>
    <submittedName>
        <fullName evidence="2">Uncharacterized protein</fullName>
    </submittedName>
</protein>
<dbReference type="Gramene" id="Psat06G0180200-T1">
    <property type="protein sequence ID" value="KAI5395347.1"/>
    <property type="gene ID" value="KIW84_061802"/>
</dbReference>
<name>A0A9D5A2T4_PEA</name>
<proteinExistence type="predicted"/>
<feature type="region of interest" description="Disordered" evidence="1">
    <location>
        <begin position="46"/>
        <end position="66"/>
    </location>
</feature>
<dbReference type="AlphaFoldDB" id="A0A9D5A2T4"/>
<comment type="caution">
    <text evidence="2">The sequence shown here is derived from an EMBL/GenBank/DDBJ whole genome shotgun (WGS) entry which is preliminary data.</text>
</comment>